<accession>A0A923E0R8</accession>
<feature type="compositionally biased region" description="Basic and acidic residues" evidence="1">
    <location>
        <begin position="144"/>
        <end position="157"/>
    </location>
</feature>
<proteinExistence type="predicted"/>
<name>A0A923E0R8_9ACTO</name>
<evidence type="ECO:0000313" key="2">
    <source>
        <dbReference type="EMBL" id="MBB6333789.1"/>
    </source>
</evidence>
<dbReference type="Proteomes" id="UP000617426">
    <property type="component" value="Unassembled WGS sequence"/>
</dbReference>
<sequence length="170" mass="18465">MRAMPLIAVVSACVALTGIYGAWDWGRHEGYWGTSDELARLSSQEVIASDEGLASRIVDRSPHRALLDKPRPQWVEAEIAPSPGSGVPATADGLSHELRAKATRTGWAIDEECMPDLLWCARRIDAEGLTLFMTVSAPQGAEPKSSERMSGEADRAGTESGVLRVRMQYL</sequence>
<evidence type="ECO:0000313" key="3">
    <source>
        <dbReference type="Proteomes" id="UP000617426"/>
    </source>
</evidence>
<evidence type="ECO:0000256" key="1">
    <source>
        <dbReference type="SAM" id="MobiDB-lite"/>
    </source>
</evidence>
<gene>
    <name evidence="2" type="ORF">HD592_000354</name>
</gene>
<protein>
    <submittedName>
        <fullName evidence="2">Uncharacterized protein</fullName>
    </submittedName>
</protein>
<dbReference type="EMBL" id="JACHMK010000001">
    <property type="protein sequence ID" value="MBB6333789.1"/>
    <property type="molecule type" value="Genomic_DNA"/>
</dbReference>
<feature type="region of interest" description="Disordered" evidence="1">
    <location>
        <begin position="139"/>
        <end position="158"/>
    </location>
</feature>
<dbReference type="RefSeq" id="WP_184451463.1">
    <property type="nucleotide sequence ID" value="NZ_JACHMK010000001.1"/>
</dbReference>
<comment type="caution">
    <text evidence="2">The sequence shown here is derived from an EMBL/GenBank/DDBJ whole genome shotgun (WGS) entry which is preliminary data.</text>
</comment>
<keyword evidence="3" id="KW-1185">Reference proteome</keyword>
<organism evidence="2 3">
    <name type="scientific">Schaalia hyovaginalis</name>
    <dbReference type="NCBI Taxonomy" id="29316"/>
    <lineage>
        <taxon>Bacteria</taxon>
        <taxon>Bacillati</taxon>
        <taxon>Actinomycetota</taxon>
        <taxon>Actinomycetes</taxon>
        <taxon>Actinomycetales</taxon>
        <taxon>Actinomycetaceae</taxon>
        <taxon>Schaalia</taxon>
    </lineage>
</organism>
<dbReference type="AlphaFoldDB" id="A0A923E0R8"/>
<reference evidence="2" key="1">
    <citation type="submission" date="2020-08" db="EMBL/GenBank/DDBJ databases">
        <title>Sequencing the genomes of 1000 actinobacteria strains.</title>
        <authorList>
            <person name="Klenk H.-P."/>
        </authorList>
    </citation>
    <scope>NUCLEOTIDE SEQUENCE</scope>
    <source>
        <strain evidence="2">DSM 10695</strain>
    </source>
</reference>